<name>A0AAV3ZXV1_9GAST</name>
<evidence type="ECO:0000313" key="3">
    <source>
        <dbReference type="Proteomes" id="UP000735302"/>
    </source>
</evidence>
<keyword evidence="3" id="KW-1185">Reference proteome</keyword>
<sequence>MCTGGGGGGSTTSGTHQGSASGLALAAQSTPLLACTAPTGAALAPQPMTRLPPFPTSPCLAGAAARSMATSCNPPSVMTLATHVPVPGYGYLPLSPAAATERAMVAAAAANPAAAAAAYAEFGANPGAVSVSTPQLALPAPPGLTQQRTDSSVTPSGALTLATASPHHLQRDSIPRATAGGATVGATVLGGYGSYPTTTSPLSRAFPASSPPAPMDMYSQESLTYFQHSATTSPQPGSFTALGFGRTTGLTSALLAGRNF</sequence>
<dbReference type="AlphaFoldDB" id="A0AAV3ZXV1"/>
<dbReference type="Proteomes" id="UP000735302">
    <property type="component" value="Unassembled WGS sequence"/>
</dbReference>
<reference evidence="2 3" key="1">
    <citation type="journal article" date="2021" name="Elife">
        <title>Chloroplast acquisition without the gene transfer in kleptoplastic sea slugs, Plakobranchus ocellatus.</title>
        <authorList>
            <person name="Maeda T."/>
            <person name="Takahashi S."/>
            <person name="Yoshida T."/>
            <person name="Shimamura S."/>
            <person name="Takaki Y."/>
            <person name="Nagai Y."/>
            <person name="Toyoda A."/>
            <person name="Suzuki Y."/>
            <person name="Arimoto A."/>
            <person name="Ishii H."/>
            <person name="Satoh N."/>
            <person name="Nishiyama T."/>
            <person name="Hasebe M."/>
            <person name="Maruyama T."/>
            <person name="Minagawa J."/>
            <person name="Obokata J."/>
            <person name="Shigenobu S."/>
        </authorList>
    </citation>
    <scope>NUCLEOTIDE SEQUENCE [LARGE SCALE GENOMIC DNA]</scope>
</reference>
<organism evidence="2 3">
    <name type="scientific">Plakobranchus ocellatus</name>
    <dbReference type="NCBI Taxonomy" id="259542"/>
    <lineage>
        <taxon>Eukaryota</taxon>
        <taxon>Metazoa</taxon>
        <taxon>Spiralia</taxon>
        <taxon>Lophotrochozoa</taxon>
        <taxon>Mollusca</taxon>
        <taxon>Gastropoda</taxon>
        <taxon>Heterobranchia</taxon>
        <taxon>Euthyneura</taxon>
        <taxon>Panpulmonata</taxon>
        <taxon>Sacoglossa</taxon>
        <taxon>Placobranchoidea</taxon>
        <taxon>Plakobranchidae</taxon>
        <taxon>Plakobranchus</taxon>
    </lineage>
</organism>
<dbReference type="EMBL" id="BLXT01003003">
    <property type="protein sequence ID" value="GFN99489.1"/>
    <property type="molecule type" value="Genomic_DNA"/>
</dbReference>
<evidence type="ECO:0000313" key="2">
    <source>
        <dbReference type="EMBL" id="GFN99489.1"/>
    </source>
</evidence>
<comment type="caution">
    <text evidence="2">The sequence shown here is derived from an EMBL/GenBank/DDBJ whole genome shotgun (WGS) entry which is preliminary data.</text>
</comment>
<accession>A0AAV3ZXV1</accession>
<evidence type="ECO:0000256" key="1">
    <source>
        <dbReference type="SAM" id="MobiDB-lite"/>
    </source>
</evidence>
<proteinExistence type="predicted"/>
<feature type="region of interest" description="Disordered" evidence="1">
    <location>
        <begin position="139"/>
        <end position="158"/>
    </location>
</feature>
<feature type="compositionally biased region" description="Polar residues" evidence="1">
    <location>
        <begin position="144"/>
        <end position="157"/>
    </location>
</feature>
<gene>
    <name evidence="2" type="ORF">PoB_002599500</name>
</gene>
<protein>
    <submittedName>
        <fullName evidence="2">Uncharacterized protein</fullName>
    </submittedName>
</protein>